<comment type="caution">
    <text evidence="2">The sequence shown here is derived from an EMBL/GenBank/DDBJ whole genome shotgun (WGS) entry which is preliminary data.</text>
</comment>
<proteinExistence type="predicted"/>
<dbReference type="Proteomes" id="UP001239083">
    <property type="component" value="Unassembled WGS sequence"/>
</dbReference>
<feature type="transmembrane region" description="Helical" evidence="1">
    <location>
        <begin position="12"/>
        <end position="36"/>
    </location>
</feature>
<gene>
    <name evidence="2" type="ORF">QFZ26_001945</name>
</gene>
<organism evidence="2 3">
    <name type="scientific">Agromyces ramosus</name>
    <dbReference type="NCBI Taxonomy" id="33879"/>
    <lineage>
        <taxon>Bacteria</taxon>
        <taxon>Bacillati</taxon>
        <taxon>Actinomycetota</taxon>
        <taxon>Actinomycetes</taxon>
        <taxon>Micrococcales</taxon>
        <taxon>Microbacteriaceae</taxon>
        <taxon>Agromyces</taxon>
    </lineage>
</organism>
<evidence type="ECO:0000256" key="1">
    <source>
        <dbReference type="SAM" id="Phobius"/>
    </source>
</evidence>
<reference evidence="2 3" key="1">
    <citation type="submission" date="2023-07" db="EMBL/GenBank/DDBJ databases">
        <title>Comparative genomics of wheat-associated soil bacteria to identify genetic determinants of phenazine resistance.</title>
        <authorList>
            <person name="Mouncey N."/>
        </authorList>
    </citation>
    <scope>NUCLEOTIDE SEQUENCE [LARGE SCALE GENOMIC DNA]</scope>
    <source>
        <strain evidence="2 3">V3I3</strain>
    </source>
</reference>
<sequence>MSTETMPTTVIWWGAGTAVGGALVIVLTPMAMYVMVPPNTEQWQSAIMTMDVLVQVARAVLPPLGAALIAAGLVMRYIDRRLQGERIADRPRRWRWPDDAREQA</sequence>
<feature type="transmembrane region" description="Helical" evidence="1">
    <location>
        <begin position="56"/>
        <end position="78"/>
    </location>
</feature>
<protein>
    <submittedName>
        <fullName evidence="2">Uncharacterized protein</fullName>
    </submittedName>
</protein>
<name>A0ABU0R8J0_9MICO</name>
<evidence type="ECO:0000313" key="2">
    <source>
        <dbReference type="EMBL" id="MDQ0894390.1"/>
    </source>
</evidence>
<dbReference type="EMBL" id="JAUSYY010000001">
    <property type="protein sequence ID" value="MDQ0894390.1"/>
    <property type="molecule type" value="Genomic_DNA"/>
</dbReference>
<keyword evidence="1" id="KW-1133">Transmembrane helix</keyword>
<accession>A0ABU0R8J0</accession>
<keyword evidence="1" id="KW-0472">Membrane</keyword>
<dbReference type="RefSeq" id="WP_307041602.1">
    <property type="nucleotide sequence ID" value="NZ_JAUSYY010000001.1"/>
</dbReference>
<keyword evidence="3" id="KW-1185">Reference proteome</keyword>
<evidence type="ECO:0000313" key="3">
    <source>
        <dbReference type="Proteomes" id="UP001239083"/>
    </source>
</evidence>
<keyword evidence="1" id="KW-0812">Transmembrane</keyword>